<feature type="transmembrane region" description="Helical" evidence="2">
    <location>
        <begin position="365"/>
        <end position="390"/>
    </location>
</feature>
<sequence length="517" mass="59569">MSANIGINSESILNDTITTCDHRNGSHEPEDNIDAIIIRGNNLNETYGREETNTGHHLSHNNDNNTPEEPLLDTTSTGDETQLTPHMKDRFRRRLRYYFMSPIDKWRSKRRLPFKLVVQVVKIICVTTQLLIYGYDMSGHLAQESNSMIAFRELLLANWDPVREVMAYPPSAGPYALYTRQDFYDGIDYAVRQFSNISESSIGSFGYAVDRSPTNGSNMSDVVIQRRHYRTGSAHPSDYRYEYDNEEVSDWVTIGELYPPGDERWFTQFSSQRYFDGHNFTINFDRLLWLEVVFPLRTIYVNSLAKYNAPKCYDLNVTIAYDNTEHDGQMPVHLTVTQRRHRCDGNLADNSDDESERQRRLAINWAVIVLSAVSAVLCLRSLYSGLVLCAESRQFFAHHFQQRLSFGDQMSFCDLWIVLIVINDALITTGTALKMRLEVEFDDSIQYNTVSILLGVGNLCVWTGFLRYLGFAHKYNVLILTLRRAIPNVLRFMLCALILYGYVCLVYDCYTTNVFVN</sequence>
<dbReference type="OrthoDB" id="263481at2759"/>
<proteinExistence type="predicted"/>
<dbReference type="GO" id="GO:0005765">
    <property type="term" value="C:lysosomal membrane"/>
    <property type="evidence" value="ECO:0007669"/>
    <property type="project" value="TreeGrafter"/>
</dbReference>
<evidence type="ECO:0000259" key="3">
    <source>
        <dbReference type="Pfam" id="PF21381"/>
    </source>
</evidence>
<feature type="compositionally biased region" description="Polar residues" evidence="1">
    <location>
        <begin position="61"/>
        <end position="83"/>
    </location>
</feature>
<evidence type="ECO:0000256" key="1">
    <source>
        <dbReference type="SAM" id="MobiDB-lite"/>
    </source>
</evidence>
<keyword evidence="2" id="KW-0812">Transmembrane</keyword>
<feature type="transmembrane region" description="Helical" evidence="2">
    <location>
        <begin position="445"/>
        <end position="469"/>
    </location>
</feature>
<keyword evidence="2" id="KW-1133">Transmembrane helix</keyword>
<name>A0A7R9KL83_9ACAR</name>
<dbReference type="CDD" id="cd21050">
    <property type="entry name" value="ELD_TRPML"/>
    <property type="match status" value="1"/>
</dbReference>
<dbReference type="GO" id="GO:0072345">
    <property type="term" value="F:NAADP-sensitive calcium-release channel activity"/>
    <property type="evidence" value="ECO:0007669"/>
    <property type="project" value="TreeGrafter"/>
</dbReference>
<feature type="domain" description="Mucolipin extracytosolic" evidence="3">
    <location>
        <begin position="146"/>
        <end position="343"/>
    </location>
</feature>
<evidence type="ECO:0000313" key="5">
    <source>
        <dbReference type="Proteomes" id="UP000759131"/>
    </source>
</evidence>
<evidence type="ECO:0000256" key="2">
    <source>
        <dbReference type="SAM" id="Phobius"/>
    </source>
</evidence>
<keyword evidence="5" id="KW-1185">Reference proteome</keyword>
<dbReference type="Pfam" id="PF21381">
    <property type="entry name" value="MCLN_ECD"/>
    <property type="match status" value="1"/>
</dbReference>
<gene>
    <name evidence="4" type="ORF">OSB1V03_LOCUS5308</name>
</gene>
<dbReference type="EMBL" id="CAJPIZ010002628">
    <property type="protein sequence ID" value="CAG2105299.1"/>
    <property type="molecule type" value="Genomic_DNA"/>
</dbReference>
<dbReference type="PANTHER" id="PTHR12127">
    <property type="entry name" value="MUCOLIPIN"/>
    <property type="match status" value="1"/>
</dbReference>
<dbReference type="InterPro" id="IPR049134">
    <property type="entry name" value="MCLN_ECD"/>
</dbReference>
<dbReference type="InterPro" id="IPR039031">
    <property type="entry name" value="Mucolipin"/>
</dbReference>
<reference evidence="4" key="1">
    <citation type="submission" date="2020-11" db="EMBL/GenBank/DDBJ databases">
        <authorList>
            <person name="Tran Van P."/>
        </authorList>
    </citation>
    <scope>NUCLEOTIDE SEQUENCE</scope>
</reference>
<accession>A0A7R9KL83</accession>
<feature type="transmembrane region" description="Helical" evidence="2">
    <location>
        <begin position="489"/>
        <end position="508"/>
    </location>
</feature>
<feature type="region of interest" description="Disordered" evidence="1">
    <location>
        <begin position="46"/>
        <end position="83"/>
    </location>
</feature>
<dbReference type="GO" id="GO:0005886">
    <property type="term" value="C:plasma membrane"/>
    <property type="evidence" value="ECO:0007669"/>
    <property type="project" value="TreeGrafter"/>
</dbReference>
<dbReference type="PANTHER" id="PTHR12127:SF7">
    <property type="entry name" value="SD02261P"/>
    <property type="match status" value="1"/>
</dbReference>
<dbReference type="Proteomes" id="UP000759131">
    <property type="component" value="Unassembled WGS sequence"/>
</dbReference>
<feature type="transmembrane region" description="Helical" evidence="2">
    <location>
        <begin position="411"/>
        <end position="433"/>
    </location>
</feature>
<dbReference type="EMBL" id="OC857203">
    <property type="protein sequence ID" value="CAD7624869.1"/>
    <property type="molecule type" value="Genomic_DNA"/>
</dbReference>
<keyword evidence="2" id="KW-0472">Membrane</keyword>
<organism evidence="4">
    <name type="scientific">Medioppia subpectinata</name>
    <dbReference type="NCBI Taxonomy" id="1979941"/>
    <lineage>
        <taxon>Eukaryota</taxon>
        <taxon>Metazoa</taxon>
        <taxon>Ecdysozoa</taxon>
        <taxon>Arthropoda</taxon>
        <taxon>Chelicerata</taxon>
        <taxon>Arachnida</taxon>
        <taxon>Acari</taxon>
        <taxon>Acariformes</taxon>
        <taxon>Sarcoptiformes</taxon>
        <taxon>Oribatida</taxon>
        <taxon>Brachypylina</taxon>
        <taxon>Oppioidea</taxon>
        <taxon>Oppiidae</taxon>
        <taxon>Medioppia</taxon>
    </lineage>
</organism>
<protein>
    <recommendedName>
        <fullName evidence="3">Mucolipin extracytosolic domain-containing protein</fullName>
    </recommendedName>
</protein>
<evidence type="ECO:0000313" key="4">
    <source>
        <dbReference type="EMBL" id="CAD7624869.1"/>
    </source>
</evidence>
<dbReference type="AlphaFoldDB" id="A0A7R9KL83"/>